<accession>B6XUB7</accession>
<gene>
    <name evidence="1" type="ORF">BIFCAT_01099</name>
</gene>
<sequence length="52" mass="5914">MFINHARMLTSCFHIFHFQRASCSPRNVGTTSSLRLIFLGISTKNTVSKLNE</sequence>
<dbReference type="eggNOG" id="ENOG503230R">
    <property type="taxonomic scope" value="Bacteria"/>
</dbReference>
<dbReference type="Proteomes" id="UP000003882">
    <property type="component" value="Unassembled WGS sequence"/>
</dbReference>
<protein>
    <submittedName>
        <fullName evidence="1">Uncharacterized protein</fullName>
    </submittedName>
</protein>
<evidence type="ECO:0000313" key="1">
    <source>
        <dbReference type="EMBL" id="EEB22125.1"/>
    </source>
</evidence>
<comment type="caution">
    <text evidence="1">The sequence shown here is derived from an EMBL/GenBank/DDBJ whole genome shotgun (WGS) entry which is preliminary data.</text>
</comment>
<dbReference type="EMBL" id="ABXY01000011">
    <property type="protein sequence ID" value="EEB22125.1"/>
    <property type="molecule type" value="Genomic_DNA"/>
</dbReference>
<reference evidence="1 2" key="2">
    <citation type="submission" date="2008-10" db="EMBL/GenBank/DDBJ databases">
        <authorList>
            <person name="Fulton L."/>
            <person name="Clifton S."/>
            <person name="Fulton B."/>
            <person name="Xu J."/>
            <person name="Minx P."/>
            <person name="Pepin K.H."/>
            <person name="Johnson M."/>
            <person name="Bhonagiri V."/>
            <person name="Nash W.E."/>
            <person name="Mardis E.R."/>
            <person name="Wilson R.K."/>
        </authorList>
    </citation>
    <scope>NUCLEOTIDE SEQUENCE [LARGE SCALE GENOMIC DNA]</scope>
    <source>
        <strain evidence="1 2">DSM 16992</strain>
    </source>
</reference>
<evidence type="ECO:0000313" key="2">
    <source>
        <dbReference type="Proteomes" id="UP000003882"/>
    </source>
</evidence>
<organism evidence="1 2">
    <name type="scientific">Bifidobacterium catenulatum DSM 16992 = JCM 1194 = LMG 11043</name>
    <dbReference type="NCBI Taxonomy" id="566552"/>
    <lineage>
        <taxon>Bacteria</taxon>
        <taxon>Bacillati</taxon>
        <taxon>Actinomycetota</taxon>
        <taxon>Actinomycetes</taxon>
        <taxon>Bifidobacteriales</taxon>
        <taxon>Bifidobacteriaceae</taxon>
        <taxon>Bifidobacterium</taxon>
    </lineage>
</organism>
<reference evidence="1 2" key="1">
    <citation type="submission" date="2008-10" db="EMBL/GenBank/DDBJ databases">
        <title>Draft genome sequence of Bifidobacterium catenulatum (DSM 16992).</title>
        <authorList>
            <person name="Sudarsanam P."/>
            <person name="Ley R."/>
            <person name="Guruge J."/>
            <person name="Turnbaugh P.J."/>
            <person name="Mahowald M."/>
            <person name="Liep D."/>
            <person name="Gordon J."/>
        </authorList>
    </citation>
    <scope>NUCLEOTIDE SEQUENCE [LARGE SCALE GENOMIC DNA]</scope>
    <source>
        <strain evidence="1 2">DSM 16992</strain>
    </source>
</reference>
<proteinExistence type="predicted"/>
<dbReference type="AlphaFoldDB" id="B6XUB7"/>
<name>B6XUB7_9BIFI</name>